<dbReference type="Pfam" id="PF15432">
    <property type="entry name" value="Sec-ASP3"/>
    <property type="match status" value="1"/>
</dbReference>
<evidence type="ECO:0000313" key="3">
    <source>
        <dbReference type="Proteomes" id="UP000199376"/>
    </source>
</evidence>
<protein>
    <submittedName>
        <fullName evidence="2">Accessory Sec secretory system ASP3</fullName>
    </submittedName>
</protein>
<evidence type="ECO:0000313" key="2">
    <source>
        <dbReference type="EMBL" id="SFB95787.1"/>
    </source>
</evidence>
<feature type="region of interest" description="Disordered" evidence="1">
    <location>
        <begin position="338"/>
        <end position="437"/>
    </location>
</feature>
<feature type="compositionally biased region" description="Polar residues" evidence="1">
    <location>
        <begin position="423"/>
        <end position="437"/>
    </location>
</feature>
<feature type="compositionally biased region" description="Basic and acidic residues" evidence="1">
    <location>
        <begin position="381"/>
        <end position="394"/>
    </location>
</feature>
<dbReference type="STRING" id="283737.SAMN05660453_0718"/>
<reference evidence="2 3" key="1">
    <citation type="submission" date="2016-10" db="EMBL/GenBank/DDBJ databases">
        <authorList>
            <person name="de Groot N.N."/>
        </authorList>
    </citation>
    <scope>NUCLEOTIDE SEQUENCE [LARGE SCALE GENOMIC DNA]</scope>
    <source>
        <strain evidence="2 3">DSM 19113</strain>
    </source>
</reference>
<accession>A0A1I1F8X1</accession>
<dbReference type="GO" id="GO:0015031">
    <property type="term" value="P:protein transport"/>
    <property type="evidence" value="ECO:0007669"/>
    <property type="project" value="InterPro"/>
</dbReference>
<feature type="compositionally biased region" description="Basic and acidic residues" evidence="1">
    <location>
        <begin position="410"/>
        <end position="422"/>
    </location>
</feature>
<dbReference type="RefSeq" id="WP_091502146.1">
    <property type="nucleotide sequence ID" value="NZ_FOLI01000002.1"/>
</dbReference>
<gene>
    <name evidence="2" type="ORF">SAMN05660453_0718</name>
</gene>
<dbReference type="EMBL" id="FOLI01000002">
    <property type="protein sequence ID" value="SFB95787.1"/>
    <property type="molecule type" value="Genomic_DNA"/>
</dbReference>
<proteinExistence type="predicted"/>
<keyword evidence="3" id="KW-1185">Reference proteome</keyword>
<dbReference type="AlphaFoldDB" id="A0A1I1F8X1"/>
<sequence length="437" mass="49582">MQTQIYWQPQTMLHELQGAVIDFVKEDEVHYQNHFLPSGKVIASWTDSDNYFQNKAIGELPQLEAGKEYRAKRFIENSDKMHAYLSWRFYDEKGKLIDQHYQNGDEDTFVVPNHYASYRLDLLSAGVGSFVFHEIQLSKAVDGVLVDGDHALTDHLTAYLDLPEKIVSKTLRVVLSEPRFRTMDYPIKDIQSSPQAVLFLATDLMHCQSYYDEKALDYIRQAKKAVRAKNIEFIGYGPISSLTALLYRKAVNGSTAVIPTKEELALPAGYNRRSPGLATFLESLPKKIEEERTSEDGLLTQPSLLANDAPVQALAAKGELLASLEYLDWPLDKKAEKKRKAEEHAAHVQAEKAEKLRAKQDKKQAAGQSTTELGSANIRAVQEKKAAAKEEKKAPTKKTFFKRGHGFRKRQLERAEEMKEKPSSSQLLQDFFTKNRS</sequence>
<name>A0A1I1F8X1_9LACO</name>
<organism evidence="2 3">
    <name type="scientific">Fructobacillus durionis</name>
    <dbReference type="NCBI Taxonomy" id="283737"/>
    <lineage>
        <taxon>Bacteria</taxon>
        <taxon>Bacillati</taxon>
        <taxon>Bacillota</taxon>
        <taxon>Bacilli</taxon>
        <taxon>Lactobacillales</taxon>
        <taxon>Lactobacillaceae</taxon>
        <taxon>Fructobacillus</taxon>
    </lineage>
</organism>
<dbReference type="NCBIfam" id="TIGR03711">
    <property type="entry name" value="acc_sec_asp3"/>
    <property type="match status" value="1"/>
</dbReference>
<dbReference type="Proteomes" id="UP000199376">
    <property type="component" value="Unassembled WGS sequence"/>
</dbReference>
<evidence type="ECO:0000256" key="1">
    <source>
        <dbReference type="SAM" id="MobiDB-lite"/>
    </source>
</evidence>
<dbReference type="InterPro" id="IPR022259">
    <property type="entry name" value="Acessory_Sec_prot_Asp3"/>
</dbReference>
<feature type="compositionally biased region" description="Basic residues" evidence="1">
    <location>
        <begin position="395"/>
        <end position="409"/>
    </location>
</feature>
<dbReference type="OrthoDB" id="2042927at2"/>
<feature type="compositionally biased region" description="Basic and acidic residues" evidence="1">
    <location>
        <begin position="338"/>
        <end position="364"/>
    </location>
</feature>